<dbReference type="InterPro" id="IPR019734">
    <property type="entry name" value="TPR_rpt"/>
</dbReference>
<dbReference type="InterPro" id="IPR036890">
    <property type="entry name" value="HATPase_C_sf"/>
</dbReference>
<organism evidence="5 6">
    <name type="scientific">Paraflavitalea soli</name>
    <dbReference type="NCBI Taxonomy" id="2315862"/>
    <lineage>
        <taxon>Bacteria</taxon>
        <taxon>Pseudomonadati</taxon>
        <taxon>Bacteroidota</taxon>
        <taxon>Chitinophagia</taxon>
        <taxon>Chitinophagales</taxon>
        <taxon>Chitinophagaceae</taxon>
        <taxon>Paraflavitalea</taxon>
    </lineage>
</organism>
<gene>
    <name evidence="5" type="ORF">D3H65_21000</name>
</gene>
<dbReference type="PANTHER" id="PTHR34220:SF7">
    <property type="entry name" value="SENSOR HISTIDINE KINASE YPDA"/>
    <property type="match status" value="1"/>
</dbReference>
<feature type="signal peptide" evidence="3">
    <location>
        <begin position="1"/>
        <end position="21"/>
    </location>
</feature>
<dbReference type="Pfam" id="PF13181">
    <property type="entry name" value="TPR_8"/>
    <property type="match status" value="2"/>
</dbReference>
<evidence type="ECO:0000256" key="2">
    <source>
        <dbReference type="SAM" id="Phobius"/>
    </source>
</evidence>
<keyword evidence="2" id="KW-1133">Transmembrane helix</keyword>
<dbReference type="InterPro" id="IPR010559">
    <property type="entry name" value="Sig_transdc_His_kin_internal"/>
</dbReference>
<dbReference type="KEGG" id="pseg:D3H65_21000"/>
<evidence type="ECO:0000256" key="3">
    <source>
        <dbReference type="SAM" id="SignalP"/>
    </source>
</evidence>
<dbReference type="OrthoDB" id="607947at2"/>
<feature type="chain" id="PRO_5017680932" description="Signal transduction histidine kinase internal region domain-containing protein" evidence="3">
    <location>
        <begin position="22"/>
        <end position="700"/>
    </location>
</feature>
<keyword evidence="2" id="KW-0812">Transmembrane</keyword>
<dbReference type="AlphaFoldDB" id="A0A3B7MTE4"/>
<proteinExistence type="predicted"/>
<dbReference type="SUPFAM" id="SSF48452">
    <property type="entry name" value="TPR-like"/>
    <property type="match status" value="2"/>
</dbReference>
<dbReference type="PANTHER" id="PTHR34220">
    <property type="entry name" value="SENSOR HISTIDINE KINASE YPDA"/>
    <property type="match status" value="1"/>
</dbReference>
<dbReference type="Proteomes" id="UP000263900">
    <property type="component" value="Chromosome"/>
</dbReference>
<name>A0A3B7MTE4_9BACT</name>
<dbReference type="SMART" id="SM00028">
    <property type="entry name" value="TPR"/>
    <property type="match status" value="6"/>
</dbReference>
<evidence type="ECO:0000313" key="5">
    <source>
        <dbReference type="EMBL" id="AXY76320.1"/>
    </source>
</evidence>
<dbReference type="EMBL" id="CP032157">
    <property type="protein sequence ID" value="AXY76320.1"/>
    <property type="molecule type" value="Genomic_DNA"/>
</dbReference>
<dbReference type="InterPro" id="IPR050640">
    <property type="entry name" value="Bact_2-comp_sensor_kinase"/>
</dbReference>
<keyword evidence="2" id="KW-0472">Membrane</keyword>
<keyword evidence="1" id="KW-0802">TPR repeat</keyword>
<feature type="repeat" description="TPR" evidence="1">
    <location>
        <begin position="246"/>
        <end position="279"/>
    </location>
</feature>
<dbReference type="Pfam" id="PF06580">
    <property type="entry name" value="His_kinase"/>
    <property type="match status" value="1"/>
</dbReference>
<dbReference type="Gene3D" id="1.25.40.10">
    <property type="entry name" value="Tetratricopeptide repeat domain"/>
    <property type="match status" value="2"/>
</dbReference>
<accession>A0A3B7MTE4</accession>
<dbReference type="Gene3D" id="3.30.565.10">
    <property type="entry name" value="Histidine kinase-like ATPase, C-terminal domain"/>
    <property type="match status" value="1"/>
</dbReference>
<feature type="transmembrane region" description="Helical" evidence="2">
    <location>
        <begin position="441"/>
        <end position="462"/>
    </location>
</feature>
<keyword evidence="6" id="KW-1185">Reference proteome</keyword>
<dbReference type="GO" id="GO:0000155">
    <property type="term" value="F:phosphorelay sensor kinase activity"/>
    <property type="evidence" value="ECO:0007669"/>
    <property type="project" value="InterPro"/>
</dbReference>
<protein>
    <recommendedName>
        <fullName evidence="4">Signal transduction histidine kinase internal region domain-containing protein</fullName>
    </recommendedName>
</protein>
<dbReference type="PROSITE" id="PS50005">
    <property type="entry name" value="TPR"/>
    <property type="match status" value="2"/>
</dbReference>
<keyword evidence="3" id="KW-0732">Signal</keyword>
<dbReference type="SUPFAM" id="SSF55874">
    <property type="entry name" value="ATPase domain of HSP90 chaperone/DNA topoisomerase II/histidine kinase"/>
    <property type="match status" value="1"/>
</dbReference>
<evidence type="ECO:0000259" key="4">
    <source>
        <dbReference type="Pfam" id="PF06580"/>
    </source>
</evidence>
<dbReference type="GO" id="GO:0016020">
    <property type="term" value="C:membrane"/>
    <property type="evidence" value="ECO:0007669"/>
    <property type="project" value="InterPro"/>
</dbReference>
<reference evidence="5 6" key="1">
    <citation type="submission" date="2018-09" db="EMBL/GenBank/DDBJ databases">
        <title>Genome sequencing of strain 6GH32-13.</title>
        <authorList>
            <person name="Weon H.-Y."/>
            <person name="Heo J."/>
            <person name="Kwon S.-W."/>
        </authorList>
    </citation>
    <scope>NUCLEOTIDE SEQUENCE [LARGE SCALE GENOMIC DNA]</scope>
    <source>
        <strain evidence="5 6">5GH32-13</strain>
    </source>
</reference>
<feature type="repeat" description="TPR" evidence="1">
    <location>
        <begin position="207"/>
        <end position="240"/>
    </location>
</feature>
<sequence>MMRRLLLIALLIPLLSIPAHARQIEDNKLVQLKAQLPFTTGTSKVDCLNMIAARYVHSYTIKADSAIVYTSQAVYEAQRMGYQKGLCFAASLHANTFLQLSKPKEGLPWYRLSTQLATEIKNDTMAAFGYRGIGQALWYEGNFQQAIDTITLSIQYFRKLNMERQILDAIMTISTIYGNQGNYEKAFEGAQQALVLSEELNDVANKVLSLTEIGKSYRNIGDYTSALEYYKKANDCHPGKSYWCNRHLMQSMGDLYCNLQKFDSARDFYQQSFNGNPGSKSTQLRLAEYYLLRQQYDSAHTLFTYLYDTLKPGGEKHLFLYSILGLGKVYLIKKDFAKAKQYALEALALAQEKNARLNIRNAYELLANIYEGLRQPALAYSYYKQYVQMKEAVLNDQLKGKLFEFRRIAEDDKRVAQIKLLEQEKLITQEKLRGNQLLRNILMGGLLLLAVLSLALLGNISLKRKNEKLRNERIQKDLEHRTTELEMQALRAQMNPHFIFNCLSSINRFILKNEPDKASDYLTRFSRLIRLVLINSQKPLIVLEDEIEMLRLYLEMEQLRFKNSFDYSIIYNNDIEPSNILLPPLLLQPFCENAIWHGLMHKEGHGQLSVAFSMRNNILNCIITDNGIGRARAAEIKSKSAEKIKSLGIKLTADRLALFNEDRSVQHFYRIEDITDELGNTTGTQVTVEIRYKEFLQETV</sequence>
<dbReference type="RefSeq" id="WP_119052197.1">
    <property type="nucleotide sequence ID" value="NZ_CP032157.1"/>
</dbReference>
<evidence type="ECO:0000313" key="6">
    <source>
        <dbReference type="Proteomes" id="UP000263900"/>
    </source>
</evidence>
<evidence type="ECO:0000256" key="1">
    <source>
        <dbReference type="PROSITE-ProRule" id="PRU00339"/>
    </source>
</evidence>
<dbReference type="InterPro" id="IPR011990">
    <property type="entry name" value="TPR-like_helical_dom_sf"/>
</dbReference>
<feature type="domain" description="Signal transduction histidine kinase internal region" evidence="4">
    <location>
        <begin position="486"/>
        <end position="565"/>
    </location>
</feature>